<reference evidence="2" key="1">
    <citation type="submission" date="2018-05" db="EMBL/GenBank/DDBJ databases">
        <authorList>
            <person name="Lanie J.A."/>
            <person name="Ng W.-L."/>
            <person name="Kazmierczak K.M."/>
            <person name="Andrzejewski T.M."/>
            <person name="Davidsen T.M."/>
            <person name="Wayne K.J."/>
            <person name="Tettelin H."/>
            <person name="Glass J.I."/>
            <person name="Rusch D."/>
            <person name="Podicherti R."/>
            <person name="Tsui H.-C.T."/>
            <person name="Winkler M.E."/>
        </authorList>
    </citation>
    <scope>NUCLEOTIDE SEQUENCE</scope>
</reference>
<dbReference type="EMBL" id="UINC01041231">
    <property type="protein sequence ID" value="SVB42212.1"/>
    <property type="molecule type" value="Genomic_DNA"/>
</dbReference>
<evidence type="ECO:0000259" key="1">
    <source>
        <dbReference type="Pfam" id="PF07969"/>
    </source>
</evidence>
<dbReference type="Gene3D" id="2.30.40.10">
    <property type="entry name" value="Urease, subunit C, domain 1"/>
    <property type="match status" value="1"/>
</dbReference>
<protein>
    <recommendedName>
        <fullName evidence="1">Amidohydrolase 3 domain-containing protein</fullName>
    </recommendedName>
</protein>
<name>A0A382DVT0_9ZZZZ</name>
<dbReference type="AlphaFoldDB" id="A0A382DVT0"/>
<accession>A0A382DVT0</accession>
<dbReference type="InterPro" id="IPR032466">
    <property type="entry name" value="Metal_Hydrolase"/>
</dbReference>
<dbReference type="Pfam" id="PF07969">
    <property type="entry name" value="Amidohydro_3"/>
    <property type="match status" value="1"/>
</dbReference>
<sequence length="298" mass="32878">VATSIGWRMAWNDTLEQERQNLLLRDNYRGKNVNTDFIKIMLDGIPPTRTAAMLEPYVPDALHGDKFTGKLIHTPEQLRLDLIELDALGLTVKIHATGDRSLRVALDAFEAARKVNGDSGLRHEVSHAELIHADDLPRFHQLNVTAEMSPILWYPSPVTAAMEKVIGSDRVSRFFPARSLSDSGALVVYGSDWPSVVPDPSPWPGIEAMVSRKDPYSNSGAELGLEEAVDLATAIRIFTRNGSVAAKSVEQTGTIEVGKQADFIVLDQNLFDIPVERISDVKVLKTLVDGLVVYQQVQ</sequence>
<feature type="non-terminal residue" evidence="2">
    <location>
        <position position="1"/>
    </location>
</feature>
<gene>
    <name evidence="2" type="ORF">METZ01_LOCUS195066</name>
</gene>
<dbReference type="GO" id="GO:0016810">
    <property type="term" value="F:hydrolase activity, acting on carbon-nitrogen (but not peptide) bonds"/>
    <property type="evidence" value="ECO:0007669"/>
    <property type="project" value="InterPro"/>
</dbReference>
<proteinExistence type="predicted"/>
<dbReference type="PANTHER" id="PTHR22642">
    <property type="entry name" value="IMIDAZOLONEPROPIONASE"/>
    <property type="match status" value="1"/>
</dbReference>
<evidence type="ECO:0000313" key="2">
    <source>
        <dbReference type="EMBL" id="SVB42212.1"/>
    </source>
</evidence>
<dbReference type="PANTHER" id="PTHR22642:SF2">
    <property type="entry name" value="PROTEIN LONG AFTER FAR-RED 3"/>
    <property type="match status" value="1"/>
</dbReference>
<dbReference type="SUPFAM" id="SSF51556">
    <property type="entry name" value="Metallo-dependent hydrolases"/>
    <property type="match status" value="1"/>
</dbReference>
<dbReference type="InterPro" id="IPR011059">
    <property type="entry name" value="Metal-dep_hydrolase_composite"/>
</dbReference>
<organism evidence="2">
    <name type="scientific">marine metagenome</name>
    <dbReference type="NCBI Taxonomy" id="408172"/>
    <lineage>
        <taxon>unclassified sequences</taxon>
        <taxon>metagenomes</taxon>
        <taxon>ecological metagenomes</taxon>
    </lineage>
</organism>
<dbReference type="SUPFAM" id="SSF51338">
    <property type="entry name" value="Composite domain of metallo-dependent hydrolases"/>
    <property type="match status" value="1"/>
</dbReference>
<feature type="domain" description="Amidohydrolase 3" evidence="1">
    <location>
        <begin position="30"/>
        <end position="294"/>
    </location>
</feature>
<dbReference type="InterPro" id="IPR013108">
    <property type="entry name" value="Amidohydro_3"/>
</dbReference>
<dbReference type="Gene3D" id="3.20.20.140">
    <property type="entry name" value="Metal-dependent hydrolases"/>
    <property type="match status" value="1"/>
</dbReference>